<dbReference type="Gene3D" id="1.10.260.40">
    <property type="entry name" value="lambda repressor-like DNA-binding domains"/>
    <property type="match status" value="1"/>
</dbReference>
<dbReference type="RefSeq" id="WP_205108010.1">
    <property type="nucleotide sequence ID" value="NZ_BAAAHT010000013.1"/>
</dbReference>
<accession>A0ABS2L3V4</accession>
<dbReference type="PANTHER" id="PTHR35010">
    <property type="entry name" value="BLL4672 PROTEIN-RELATED"/>
    <property type="match status" value="1"/>
</dbReference>
<dbReference type="EMBL" id="JAFBBU010000001">
    <property type="protein sequence ID" value="MBM7471780.1"/>
    <property type="molecule type" value="Genomic_DNA"/>
</dbReference>
<dbReference type="SMART" id="SM00530">
    <property type="entry name" value="HTH_XRE"/>
    <property type="match status" value="1"/>
</dbReference>
<evidence type="ECO:0000313" key="2">
    <source>
        <dbReference type="EMBL" id="MBM7471780.1"/>
    </source>
</evidence>
<dbReference type="CDD" id="cd00093">
    <property type="entry name" value="HTH_XRE"/>
    <property type="match status" value="1"/>
</dbReference>
<dbReference type="PROSITE" id="PS50943">
    <property type="entry name" value="HTH_CROC1"/>
    <property type="match status" value="1"/>
</dbReference>
<gene>
    <name evidence="2" type="ORF">JOE66_001414</name>
</gene>
<dbReference type="Proteomes" id="UP000776164">
    <property type="component" value="Unassembled WGS sequence"/>
</dbReference>
<dbReference type="Pfam" id="PF13560">
    <property type="entry name" value="HTH_31"/>
    <property type="match status" value="1"/>
</dbReference>
<keyword evidence="3" id="KW-1185">Reference proteome</keyword>
<dbReference type="PANTHER" id="PTHR35010:SF2">
    <property type="entry name" value="BLL4672 PROTEIN"/>
    <property type="match status" value="1"/>
</dbReference>
<name>A0ABS2L3V4_9MICO</name>
<feature type="domain" description="HTH cro/C1-type" evidence="1">
    <location>
        <begin position="36"/>
        <end position="83"/>
    </location>
</feature>
<protein>
    <submittedName>
        <fullName evidence="2">Transcriptional regulator with XRE-family HTH domain</fullName>
    </submittedName>
</protein>
<dbReference type="SUPFAM" id="SSF47413">
    <property type="entry name" value="lambda repressor-like DNA-binding domains"/>
    <property type="match status" value="1"/>
</dbReference>
<dbReference type="InterPro" id="IPR001387">
    <property type="entry name" value="Cro/C1-type_HTH"/>
</dbReference>
<dbReference type="InterPro" id="IPR010982">
    <property type="entry name" value="Lambda_DNA-bd_dom_sf"/>
</dbReference>
<proteinExistence type="predicted"/>
<evidence type="ECO:0000313" key="3">
    <source>
        <dbReference type="Proteomes" id="UP000776164"/>
    </source>
</evidence>
<dbReference type="Pfam" id="PF17765">
    <property type="entry name" value="MLTR_LBD"/>
    <property type="match status" value="1"/>
</dbReference>
<sequence length="270" mass="29961">MPSPHPLGDYLRARRELLQPADVALPEGAGIRRVPGLRRSEVAAIAGISTEYYVKLEQGQEAHPTDQVLNSLSRALQLDATANSYLHALAHLPQKPIRPTSTPAVERTRWLIDSWPMTAAMILDRHFDIVATNPLMTALIAGYRTGRNSVAVLLLDADVRELHLDWNGLSMRSIALLRSRAGMYPDDARTQELIKQLMRESERFRELWHRYDIAGMTEGTHPIMHPAVGALSLQYAHLPLVGADDHSIFLYFAEPGTPTESALAALAIGR</sequence>
<dbReference type="Gene3D" id="3.30.450.180">
    <property type="match status" value="1"/>
</dbReference>
<organism evidence="2 3">
    <name type="scientific">Subtercola frigoramans</name>
    <dbReference type="NCBI Taxonomy" id="120298"/>
    <lineage>
        <taxon>Bacteria</taxon>
        <taxon>Bacillati</taxon>
        <taxon>Actinomycetota</taxon>
        <taxon>Actinomycetes</taxon>
        <taxon>Micrococcales</taxon>
        <taxon>Microbacteriaceae</taxon>
        <taxon>Subtercola</taxon>
    </lineage>
</organism>
<comment type="caution">
    <text evidence="2">The sequence shown here is derived from an EMBL/GenBank/DDBJ whole genome shotgun (WGS) entry which is preliminary data.</text>
</comment>
<evidence type="ECO:0000259" key="1">
    <source>
        <dbReference type="PROSITE" id="PS50943"/>
    </source>
</evidence>
<reference evidence="2 3" key="1">
    <citation type="submission" date="2021-01" db="EMBL/GenBank/DDBJ databases">
        <title>Sequencing the genomes of 1000 actinobacteria strains.</title>
        <authorList>
            <person name="Klenk H.-P."/>
        </authorList>
    </citation>
    <scope>NUCLEOTIDE SEQUENCE [LARGE SCALE GENOMIC DNA]</scope>
    <source>
        <strain evidence="2 3">DSM 13057</strain>
    </source>
</reference>
<dbReference type="InterPro" id="IPR041413">
    <property type="entry name" value="MLTR_LBD"/>
</dbReference>